<dbReference type="PANTHER" id="PTHR46429:SF1">
    <property type="entry name" value="23S RRNA (GUANOSINE-2'-O-)-METHYLTRANSFERASE RLMB"/>
    <property type="match status" value="1"/>
</dbReference>
<evidence type="ECO:0000313" key="5">
    <source>
        <dbReference type="Proteomes" id="UP000298616"/>
    </source>
</evidence>
<evidence type="ECO:0000259" key="3">
    <source>
        <dbReference type="Pfam" id="PF00588"/>
    </source>
</evidence>
<keyword evidence="2 4" id="KW-0808">Transferase</keyword>
<evidence type="ECO:0000256" key="1">
    <source>
        <dbReference type="ARBA" id="ARBA00022603"/>
    </source>
</evidence>
<dbReference type="GO" id="GO:0005829">
    <property type="term" value="C:cytosol"/>
    <property type="evidence" value="ECO:0007669"/>
    <property type="project" value="TreeGrafter"/>
</dbReference>
<dbReference type="GO" id="GO:0006396">
    <property type="term" value="P:RNA processing"/>
    <property type="evidence" value="ECO:0007669"/>
    <property type="project" value="InterPro"/>
</dbReference>
<sequence length="177" mass="19921">MRKLKTQELNRLSPDEFEKAEKFPLVLVLDNIRSMNNVGSCFRTADAFRLEKLFLCGITAKPPHREIQKTALGATETVTWQHEENVSDVIKELKDDGYKVYALEQADKSTMLDKLPDNNEKIALVIGNEVFGVSDDVISEADIVVEIPQFGSKHSFNVSVATGIAVWEIVRKNGWLN</sequence>
<proteinExistence type="predicted"/>
<dbReference type="AlphaFoldDB" id="A0A4D7JQB9"/>
<dbReference type="InterPro" id="IPR029026">
    <property type="entry name" value="tRNA_m1G_MTases_N"/>
</dbReference>
<dbReference type="SUPFAM" id="SSF75217">
    <property type="entry name" value="alpha/beta knot"/>
    <property type="match status" value="1"/>
</dbReference>
<feature type="domain" description="tRNA/rRNA methyltransferase SpoU type" evidence="3">
    <location>
        <begin position="25"/>
        <end position="166"/>
    </location>
</feature>
<evidence type="ECO:0000313" key="4">
    <source>
        <dbReference type="EMBL" id="QCK13696.1"/>
    </source>
</evidence>
<keyword evidence="5" id="KW-1185">Reference proteome</keyword>
<dbReference type="GO" id="GO:0032259">
    <property type="term" value="P:methylation"/>
    <property type="evidence" value="ECO:0007669"/>
    <property type="project" value="UniProtKB-KW"/>
</dbReference>
<dbReference type="PANTHER" id="PTHR46429">
    <property type="entry name" value="23S RRNA (GUANOSINE-2'-O-)-METHYLTRANSFERASE RLMB"/>
    <property type="match status" value="1"/>
</dbReference>
<dbReference type="Gene3D" id="3.40.1280.10">
    <property type="match status" value="1"/>
</dbReference>
<dbReference type="KEGG" id="fpf:DCC35_02455"/>
<dbReference type="Pfam" id="PF00588">
    <property type="entry name" value="SpoU_methylase"/>
    <property type="match status" value="1"/>
</dbReference>
<keyword evidence="1 4" id="KW-0489">Methyltransferase</keyword>
<name>A0A4D7JQB9_9BACT</name>
<reference evidence="4 5" key="1">
    <citation type="submission" date="2018-04" db="EMBL/GenBank/DDBJ databases">
        <title>Complete genome uncultured novel isolate.</title>
        <authorList>
            <person name="Merlino G."/>
        </authorList>
    </citation>
    <scope>NUCLEOTIDE SEQUENCE [LARGE SCALE GENOMIC DNA]</scope>
    <source>
        <strain evidence="5">R1DC9</strain>
    </source>
</reference>
<dbReference type="CDD" id="cd18097">
    <property type="entry name" value="SpoU-like"/>
    <property type="match status" value="1"/>
</dbReference>
<dbReference type="Proteomes" id="UP000298616">
    <property type="component" value="Chromosome"/>
</dbReference>
<gene>
    <name evidence="4" type="ORF">DCC35_02455</name>
</gene>
<protein>
    <submittedName>
        <fullName evidence="4">RNA methyltransferase</fullName>
    </submittedName>
</protein>
<dbReference type="EMBL" id="CP028923">
    <property type="protein sequence ID" value="QCK13696.1"/>
    <property type="molecule type" value="Genomic_DNA"/>
</dbReference>
<evidence type="ECO:0000256" key="2">
    <source>
        <dbReference type="ARBA" id="ARBA00022679"/>
    </source>
</evidence>
<organism evidence="4 5">
    <name type="scientific">Mangrovivirga cuniculi</name>
    <dbReference type="NCBI Taxonomy" id="2715131"/>
    <lineage>
        <taxon>Bacteria</taxon>
        <taxon>Pseudomonadati</taxon>
        <taxon>Bacteroidota</taxon>
        <taxon>Cytophagia</taxon>
        <taxon>Cytophagales</taxon>
        <taxon>Mangrovivirgaceae</taxon>
        <taxon>Mangrovivirga</taxon>
    </lineage>
</organism>
<dbReference type="GO" id="GO:0008173">
    <property type="term" value="F:RNA methyltransferase activity"/>
    <property type="evidence" value="ECO:0007669"/>
    <property type="project" value="InterPro"/>
</dbReference>
<dbReference type="OrthoDB" id="9795352at2"/>
<dbReference type="InterPro" id="IPR001537">
    <property type="entry name" value="SpoU_MeTrfase"/>
</dbReference>
<accession>A0A4D7JQB9</accession>
<dbReference type="RefSeq" id="WP_137089294.1">
    <property type="nucleotide sequence ID" value="NZ_CP028923.1"/>
</dbReference>
<dbReference type="InterPro" id="IPR004441">
    <property type="entry name" value="rRNA_MeTrfase_TrmH"/>
</dbReference>
<dbReference type="GO" id="GO:0003723">
    <property type="term" value="F:RNA binding"/>
    <property type="evidence" value="ECO:0007669"/>
    <property type="project" value="InterPro"/>
</dbReference>
<dbReference type="InterPro" id="IPR029028">
    <property type="entry name" value="Alpha/beta_knot_MTases"/>
</dbReference>